<keyword evidence="2" id="KW-1185">Reference proteome</keyword>
<sequence length="187" mass="21342">MTIARHEFKPIQLYKLDPLGKEAFKAKTFEFSEDGVTQRDREPTSKDYPTQRSLFQPFGCYLQLLHHFVIAAGNTDNSLAVVYATLDYVNQLHAYAAKYEWNAVLKYHFEFHSARLAEMREGNFSGWQAADQDLVNLYLTGNTKVQNKPSTGSSASLSFAKQVCNKFQEGKCQTPCPMNRQHQCRAC</sequence>
<protein>
    <submittedName>
        <fullName evidence="1">Unplaced genomic scaffold SPHSTscaffold_73, whole genome shotgun sequence</fullName>
    </submittedName>
</protein>
<evidence type="ECO:0000313" key="2">
    <source>
        <dbReference type="Proteomes" id="UP000054279"/>
    </source>
</evidence>
<dbReference type="OrthoDB" id="2744000at2759"/>
<dbReference type="Proteomes" id="UP000054279">
    <property type="component" value="Unassembled WGS sequence"/>
</dbReference>
<accession>A0A0C9UA47</accession>
<name>A0A0C9UA47_SPHS4</name>
<organism evidence="1 2">
    <name type="scientific">Sphaerobolus stellatus (strain SS14)</name>
    <dbReference type="NCBI Taxonomy" id="990650"/>
    <lineage>
        <taxon>Eukaryota</taxon>
        <taxon>Fungi</taxon>
        <taxon>Dikarya</taxon>
        <taxon>Basidiomycota</taxon>
        <taxon>Agaricomycotina</taxon>
        <taxon>Agaricomycetes</taxon>
        <taxon>Phallomycetidae</taxon>
        <taxon>Geastrales</taxon>
        <taxon>Sphaerobolaceae</taxon>
        <taxon>Sphaerobolus</taxon>
    </lineage>
</organism>
<proteinExistence type="predicted"/>
<evidence type="ECO:0000313" key="1">
    <source>
        <dbReference type="EMBL" id="KIJ39993.1"/>
    </source>
</evidence>
<gene>
    <name evidence="1" type="ORF">M422DRAFT_49473</name>
</gene>
<dbReference type="AlphaFoldDB" id="A0A0C9UA47"/>
<dbReference type="EMBL" id="KN837148">
    <property type="protein sequence ID" value="KIJ39993.1"/>
    <property type="molecule type" value="Genomic_DNA"/>
</dbReference>
<reference evidence="1 2" key="1">
    <citation type="submission" date="2014-06" db="EMBL/GenBank/DDBJ databases">
        <title>Evolutionary Origins and Diversification of the Mycorrhizal Mutualists.</title>
        <authorList>
            <consortium name="DOE Joint Genome Institute"/>
            <consortium name="Mycorrhizal Genomics Consortium"/>
            <person name="Kohler A."/>
            <person name="Kuo A."/>
            <person name="Nagy L.G."/>
            <person name="Floudas D."/>
            <person name="Copeland A."/>
            <person name="Barry K.W."/>
            <person name="Cichocki N."/>
            <person name="Veneault-Fourrey C."/>
            <person name="LaButti K."/>
            <person name="Lindquist E.A."/>
            <person name="Lipzen A."/>
            <person name="Lundell T."/>
            <person name="Morin E."/>
            <person name="Murat C."/>
            <person name="Riley R."/>
            <person name="Ohm R."/>
            <person name="Sun H."/>
            <person name="Tunlid A."/>
            <person name="Henrissat B."/>
            <person name="Grigoriev I.V."/>
            <person name="Hibbett D.S."/>
            <person name="Martin F."/>
        </authorList>
    </citation>
    <scope>NUCLEOTIDE SEQUENCE [LARGE SCALE GENOMIC DNA]</scope>
    <source>
        <strain evidence="1 2">SS14</strain>
    </source>
</reference>
<dbReference type="HOGENOM" id="CLU_107229_0_0_1"/>